<accession>J7RGJ7</accession>
<keyword evidence="3" id="KW-1185">Reference proteome</keyword>
<protein>
    <submittedName>
        <fullName evidence="2">Uncharacterized protein</fullName>
    </submittedName>
</protein>
<keyword evidence="1" id="KW-1133">Transmembrane helix</keyword>
<proteinExistence type="predicted"/>
<evidence type="ECO:0000256" key="1">
    <source>
        <dbReference type="SAM" id="Phobius"/>
    </source>
</evidence>
<evidence type="ECO:0000313" key="3">
    <source>
        <dbReference type="Proteomes" id="UP000006352"/>
    </source>
</evidence>
<dbReference type="GeneID" id="24093098"/>
<keyword evidence="1" id="KW-0812">Transmembrane</keyword>
<dbReference type="EMBL" id="HE796871">
    <property type="protein sequence ID" value="CCL98187.1"/>
    <property type="molecule type" value="Genomic_DNA"/>
</dbReference>
<reference evidence="2 3" key="1">
    <citation type="journal article" date="2012" name="Appl. Environ. Microbiol.">
        <title>Short-read sequencing for genomic analysis of the brown rot fungus Fibroporia radiculosa.</title>
        <authorList>
            <person name="Tang J.D."/>
            <person name="Perkins A.D."/>
            <person name="Sonstegard T.S."/>
            <person name="Schroeder S.G."/>
            <person name="Burgess S.C."/>
            <person name="Diehl S.V."/>
        </authorList>
    </citation>
    <scope>NUCLEOTIDE SEQUENCE [LARGE SCALE GENOMIC DNA]</scope>
    <source>
        <strain evidence="2 3">TFFH 294</strain>
    </source>
</reference>
<evidence type="ECO:0000313" key="2">
    <source>
        <dbReference type="EMBL" id="CCL98187.1"/>
    </source>
</evidence>
<dbReference type="STRING" id="599839.J7RGJ7"/>
<feature type="transmembrane region" description="Helical" evidence="1">
    <location>
        <begin position="6"/>
        <end position="25"/>
    </location>
</feature>
<dbReference type="AlphaFoldDB" id="J7RGJ7"/>
<gene>
    <name evidence="2" type="ORF">FIBRA_00181</name>
</gene>
<dbReference type="RefSeq" id="XP_012177470.1">
    <property type="nucleotide sequence ID" value="XM_012322080.1"/>
</dbReference>
<organism evidence="2 3">
    <name type="scientific">Fibroporia radiculosa</name>
    <dbReference type="NCBI Taxonomy" id="599839"/>
    <lineage>
        <taxon>Eukaryota</taxon>
        <taxon>Fungi</taxon>
        <taxon>Dikarya</taxon>
        <taxon>Basidiomycota</taxon>
        <taxon>Agaricomycotina</taxon>
        <taxon>Agaricomycetes</taxon>
        <taxon>Polyporales</taxon>
        <taxon>Fibroporiaceae</taxon>
        <taxon>Fibroporia</taxon>
    </lineage>
</organism>
<feature type="transmembrane region" description="Helical" evidence="1">
    <location>
        <begin position="245"/>
        <end position="267"/>
    </location>
</feature>
<keyword evidence="1" id="KW-0472">Membrane</keyword>
<dbReference type="Proteomes" id="UP000006352">
    <property type="component" value="Unassembled WGS sequence"/>
</dbReference>
<name>J7RGJ7_9APHY</name>
<dbReference type="HOGENOM" id="CLU_082771_0_0_1"/>
<dbReference type="InParanoid" id="J7RGJ7"/>
<dbReference type="OrthoDB" id="3233375at2759"/>
<sequence>MTYSTSAVGGSSGGAAISIFTAYHYPFSTFFRLMRLSAYPLLLAGVGLAIQQVGAAPLRVVVVTSHQELSTGPIAVPHPATHISPQPPHHSKDGVHAGMTAAGGAHKPCGSLREKAMRLSSKIFGFPAMAEEVHTEGWGIHRQPHHEHRPNKDRNRLSILPFYGTPTQFAPEGDVAAVDALPTKMEHSGHGLQRIDPGMGPVRIVHMNEQDDMRSRRFRQHNKPFLRRLHFALMALGPWEGRAVAFVLGCGIGVLLRMVWVMGVVLARMISGRRNDESAEDVFDLDAEEILVPPPQYTDEKIALAIDNKAPHA</sequence>